<evidence type="ECO:0000313" key="2">
    <source>
        <dbReference type="Proteomes" id="UP000597138"/>
    </source>
</evidence>
<accession>A0ABQ1S2X4</accession>
<keyword evidence="2" id="KW-1185">Reference proteome</keyword>
<sequence length="86" mass="9704">MLRGRERVIENDEFDVVRFAGKAQFFDLSAADEHFGVRTGPTAGERNGRMGARTFCEQAEFFETGFEIDLAEIDAHKRCVNQIMSG</sequence>
<name>A0ABQ1S2X4_9BURK</name>
<organism evidence="1 2">
    <name type="scientific">Caballeronia grimmiae</name>
    <dbReference type="NCBI Taxonomy" id="1071679"/>
    <lineage>
        <taxon>Bacteria</taxon>
        <taxon>Pseudomonadati</taxon>
        <taxon>Pseudomonadota</taxon>
        <taxon>Betaproteobacteria</taxon>
        <taxon>Burkholderiales</taxon>
        <taxon>Burkholderiaceae</taxon>
        <taxon>Caballeronia</taxon>
    </lineage>
</organism>
<protein>
    <submittedName>
        <fullName evidence="1">Uncharacterized protein</fullName>
    </submittedName>
</protein>
<gene>
    <name evidence="1" type="ORF">GCM10010985_52750</name>
</gene>
<comment type="caution">
    <text evidence="1">The sequence shown here is derived from an EMBL/GenBank/DDBJ whole genome shotgun (WGS) entry which is preliminary data.</text>
</comment>
<dbReference type="Proteomes" id="UP000597138">
    <property type="component" value="Unassembled WGS sequence"/>
</dbReference>
<reference evidence="2" key="1">
    <citation type="journal article" date="2019" name="Int. J. Syst. Evol. Microbiol.">
        <title>The Global Catalogue of Microorganisms (GCM) 10K type strain sequencing project: providing services to taxonomists for standard genome sequencing and annotation.</title>
        <authorList>
            <consortium name="The Broad Institute Genomics Platform"/>
            <consortium name="The Broad Institute Genome Sequencing Center for Infectious Disease"/>
            <person name="Wu L."/>
            <person name="Ma J."/>
        </authorList>
    </citation>
    <scope>NUCLEOTIDE SEQUENCE [LARGE SCALE GENOMIC DNA]</scope>
    <source>
        <strain evidence="2">CGMCC 1.11013</strain>
    </source>
</reference>
<evidence type="ECO:0000313" key="1">
    <source>
        <dbReference type="EMBL" id="GGD91469.1"/>
    </source>
</evidence>
<proteinExistence type="predicted"/>
<dbReference type="EMBL" id="BMEG01000012">
    <property type="protein sequence ID" value="GGD91469.1"/>
    <property type="molecule type" value="Genomic_DNA"/>
</dbReference>